<dbReference type="PANTHER" id="PTHR15691">
    <property type="entry name" value="WASH COMPLEX SUBUNIT 5"/>
    <property type="match status" value="1"/>
</dbReference>
<evidence type="ECO:0000313" key="2">
    <source>
        <dbReference type="EMBL" id="KAF0307316.1"/>
    </source>
</evidence>
<dbReference type="GO" id="GO:0071203">
    <property type="term" value="C:WASH complex"/>
    <property type="evidence" value="ECO:0007669"/>
    <property type="project" value="InterPro"/>
</dbReference>
<dbReference type="GO" id="GO:0051125">
    <property type="term" value="P:regulation of actin nucleation"/>
    <property type="evidence" value="ECO:0007669"/>
    <property type="project" value="TreeGrafter"/>
</dbReference>
<dbReference type="GO" id="GO:0140285">
    <property type="term" value="P:endosome fission"/>
    <property type="evidence" value="ECO:0007669"/>
    <property type="project" value="TreeGrafter"/>
</dbReference>
<dbReference type="GO" id="GO:0007032">
    <property type="term" value="P:endosome organization"/>
    <property type="evidence" value="ECO:0007669"/>
    <property type="project" value="TreeGrafter"/>
</dbReference>
<sequence length="823" mass="91394">MTAGQDTSDIPELTAECERWLQEGLLTADLLLGSWDKLLALIRQCNVTMRWMLLHTSQLNSGGEPKRARQYRELVVSESHFEADTLFRLLLSASQLELACRQLLKQLLTDREKIWQEEQESVVAGLKQIATVFSGNQALTKLPKNERLEQWFVRLADQVATISLTTESRKLLQVMKALNDVQAFHRLESDAAVSQHLGQLRQSLRRMALVAALRDDMLATLAGVTDFSYAWLLVDRLTASMQRSIRQQPALVAKLRATFLKLCSALDLPLLRINQAQSQDLASVSQHYSAELVSYLRKVIQIIPETMFGLLDQIITIQTDQLQQTPTRLDKDKLKEYAQLDQRLEMARLTHAVSVLTDGILAMKTTLVGVIRLDPARLLEDGIRKQLVHQMADTLHRTLTFSAKHKSGELPTKLRELRRRMDGFRRSFEYIQDYLHLNGLRVWQEEFTRVVNLNVEQECNSFLQSQVHERDSAYQSRTVPIPLYPPTDKSRTFVGRLANQLLLLTDPRTTVYLAPLSAWYCLRSHEQVADGRLPGLLAGGLGVAGLAGLDRLLAFMAVTTIQSILTTISADICKDRACLEALTSLESSLPPADGLVANPSRAYTPAAGRLQRPLYSLLDQLSRLGQLTLLREAIAAHLAAEAAFESRQLAAAVEALNAAVLTEPDLTSDRLSPLLGLLTPYLDWTGLSDPAARVYLTARPPEHADTVLLLLLISNAPKLTYVKSLGGLSCLKVSEPVDAAALTAGLAVLLGQLPDSVTDRLLARAGQAARSQAAGAPPLPAECCVLLALLELLVERRRLPDGRLTEHVPLPLLQLYRSVWNGD</sequence>
<dbReference type="AlphaFoldDB" id="A0A6A4WIR3"/>
<dbReference type="Pfam" id="PF10266">
    <property type="entry name" value="Strumpellin"/>
    <property type="match status" value="1"/>
</dbReference>
<dbReference type="Proteomes" id="UP000440578">
    <property type="component" value="Unassembled WGS sequence"/>
</dbReference>
<organism evidence="2 3">
    <name type="scientific">Amphibalanus amphitrite</name>
    <name type="common">Striped barnacle</name>
    <name type="synonym">Balanus amphitrite</name>
    <dbReference type="NCBI Taxonomy" id="1232801"/>
    <lineage>
        <taxon>Eukaryota</taxon>
        <taxon>Metazoa</taxon>
        <taxon>Ecdysozoa</taxon>
        <taxon>Arthropoda</taxon>
        <taxon>Crustacea</taxon>
        <taxon>Multicrustacea</taxon>
        <taxon>Cirripedia</taxon>
        <taxon>Thoracica</taxon>
        <taxon>Thoracicalcarea</taxon>
        <taxon>Balanomorpha</taxon>
        <taxon>Balanoidea</taxon>
        <taxon>Balanidae</taxon>
        <taxon>Amphibalaninae</taxon>
        <taxon>Amphibalanus</taxon>
    </lineage>
</organism>
<gene>
    <name evidence="2" type="primary">washc5_0</name>
    <name evidence="2" type="ORF">FJT64_021329</name>
</gene>
<dbReference type="EMBL" id="VIIS01000589">
    <property type="protein sequence ID" value="KAF0307316.1"/>
    <property type="molecule type" value="Genomic_DNA"/>
</dbReference>
<name>A0A6A4WIR3_AMPAM</name>
<dbReference type="GO" id="GO:0005768">
    <property type="term" value="C:endosome"/>
    <property type="evidence" value="ECO:0007669"/>
    <property type="project" value="TreeGrafter"/>
</dbReference>
<protein>
    <submittedName>
        <fullName evidence="2">WASH complex subunit 5</fullName>
    </submittedName>
</protein>
<dbReference type="GO" id="GO:0030041">
    <property type="term" value="P:actin filament polymerization"/>
    <property type="evidence" value="ECO:0007669"/>
    <property type="project" value="TreeGrafter"/>
</dbReference>
<evidence type="ECO:0000256" key="1">
    <source>
        <dbReference type="ARBA" id="ARBA00006224"/>
    </source>
</evidence>
<keyword evidence="3" id="KW-1185">Reference proteome</keyword>
<comment type="similarity">
    <text evidence="1">Belongs to the strumpellin family.</text>
</comment>
<comment type="caution">
    <text evidence="2">The sequence shown here is derived from an EMBL/GenBank/DDBJ whole genome shotgun (WGS) entry which is preliminary data.</text>
</comment>
<reference evidence="2 3" key="1">
    <citation type="submission" date="2019-07" db="EMBL/GenBank/DDBJ databases">
        <title>Draft genome assembly of a fouling barnacle, Amphibalanus amphitrite (Darwin, 1854): The first reference genome for Thecostraca.</title>
        <authorList>
            <person name="Kim W."/>
        </authorList>
    </citation>
    <scope>NUCLEOTIDE SEQUENCE [LARGE SCALE GENOMIC DNA]</scope>
    <source>
        <strain evidence="2">SNU_AA5</strain>
        <tissue evidence="2">Soma without cirri and trophi</tissue>
    </source>
</reference>
<dbReference type="PANTHER" id="PTHR15691:SF6">
    <property type="entry name" value="WASH COMPLEX SUBUNIT 5"/>
    <property type="match status" value="1"/>
</dbReference>
<dbReference type="InterPro" id="IPR019393">
    <property type="entry name" value="WASH_strumpellin"/>
</dbReference>
<evidence type="ECO:0000313" key="3">
    <source>
        <dbReference type="Proteomes" id="UP000440578"/>
    </source>
</evidence>
<accession>A0A6A4WIR3</accession>
<proteinExistence type="inferred from homology"/>
<dbReference type="OrthoDB" id="565118at2759"/>